<protein>
    <submittedName>
        <fullName evidence="2">Hint domain-containing protein</fullName>
    </submittedName>
</protein>
<gene>
    <name evidence="2" type="ORF">AB2B41_21395</name>
</gene>
<evidence type="ECO:0000259" key="1">
    <source>
        <dbReference type="Pfam" id="PF13403"/>
    </source>
</evidence>
<dbReference type="EMBL" id="JBFNXX010000034">
    <property type="protein sequence ID" value="MEW9922169.1"/>
    <property type="molecule type" value="Genomic_DNA"/>
</dbReference>
<evidence type="ECO:0000313" key="3">
    <source>
        <dbReference type="Proteomes" id="UP001556098"/>
    </source>
</evidence>
<dbReference type="InterPro" id="IPR028992">
    <property type="entry name" value="Hedgehog/Intein_dom"/>
</dbReference>
<evidence type="ECO:0000313" key="2">
    <source>
        <dbReference type="EMBL" id="MEW9922169.1"/>
    </source>
</evidence>
<keyword evidence="3" id="KW-1185">Reference proteome</keyword>
<feature type="domain" description="Hedgehog/Intein (Hint)" evidence="1">
    <location>
        <begin position="4"/>
        <end position="78"/>
    </location>
</feature>
<organism evidence="2 3">
    <name type="scientific">Sulfitobacter sediminis</name>
    <dbReference type="NCBI Taxonomy" id="3234186"/>
    <lineage>
        <taxon>Bacteria</taxon>
        <taxon>Pseudomonadati</taxon>
        <taxon>Pseudomonadota</taxon>
        <taxon>Alphaproteobacteria</taxon>
        <taxon>Rhodobacterales</taxon>
        <taxon>Roseobacteraceae</taxon>
        <taxon>Sulfitobacter</taxon>
    </lineage>
</organism>
<comment type="caution">
    <text evidence="2">The sequence shown here is derived from an EMBL/GenBank/DDBJ whole genome shotgun (WGS) entry which is preliminary data.</text>
</comment>
<name>A0ABV3RTF8_9RHOB</name>
<dbReference type="SUPFAM" id="SSF51294">
    <property type="entry name" value="Hedgehog/intein (Hint) domain"/>
    <property type="match status" value="1"/>
</dbReference>
<sequence length="125" mass="14242">MGNAQVLWISQQHRMVFSEAEIELIFGEPEVLIPAKHLFERQGIEIIELSSVEYFHMLFDQHEIVFAECIESESFHPGTLGMQILSDEAKADLYEFFPDLAIDPISYGGSARLSLKAFETRVLHA</sequence>
<dbReference type="Pfam" id="PF13403">
    <property type="entry name" value="Hint_2"/>
    <property type="match status" value="1"/>
</dbReference>
<proteinExistence type="predicted"/>
<accession>A0ABV3RTF8</accession>
<dbReference type="InterPro" id="IPR036844">
    <property type="entry name" value="Hint_dom_sf"/>
</dbReference>
<dbReference type="RefSeq" id="WP_367879866.1">
    <property type="nucleotide sequence ID" value="NZ_JBFNXX010000034.1"/>
</dbReference>
<reference evidence="2 3" key="1">
    <citation type="submission" date="2024-07" db="EMBL/GenBank/DDBJ databases">
        <title>Marimonas sp.nov., isolated from tidal-flat sediment.</title>
        <authorList>
            <person name="Jayan J.N."/>
            <person name="Lee S.S."/>
        </authorList>
    </citation>
    <scope>NUCLEOTIDE SEQUENCE [LARGE SCALE GENOMIC DNA]</scope>
    <source>
        <strain evidence="2 3">MJW-29</strain>
    </source>
</reference>
<dbReference type="Proteomes" id="UP001556098">
    <property type="component" value="Unassembled WGS sequence"/>
</dbReference>